<feature type="coiled-coil region" evidence="1">
    <location>
        <begin position="919"/>
        <end position="946"/>
    </location>
</feature>
<dbReference type="CDD" id="cd22744">
    <property type="entry name" value="OTU"/>
    <property type="match status" value="1"/>
</dbReference>
<dbReference type="GO" id="GO:0008233">
    <property type="term" value="F:peptidase activity"/>
    <property type="evidence" value="ECO:0007669"/>
    <property type="project" value="UniProtKB-KW"/>
</dbReference>
<proteinExistence type="predicted"/>
<feature type="region of interest" description="Disordered" evidence="2">
    <location>
        <begin position="1050"/>
        <end position="1072"/>
    </location>
</feature>
<dbReference type="GO" id="GO:0006508">
    <property type="term" value="P:proteolysis"/>
    <property type="evidence" value="ECO:0007669"/>
    <property type="project" value="UniProtKB-KW"/>
</dbReference>
<name>A0AB33V6W4_9VIRU</name>
<reference evidence="4" key="2">
    <citation type="journal article" date="2024" name="Virology">
        <title>Novel viruses discovered in metatranscriptomic analysis of farmed barramundi in Asia and Australia.</title>
        <authorList>
            <person name="Mercer L.K."/>
            <person name="Harding E.F."/>
            <person name="Sridhar T."/>
            <person name="White P.A."/>
        </authorList>
    </citation>
    <scope>NUCLEOTIDE SEQUENCE</scope>
</reference>
<organism evidence="4">
    <name type="scientific">Latid herpesvirus 1</name>
    <dbReference type="NCBI Taxonomy" id="3096545"/>
    <lineage>
        <taxon>Viruses</taxon>
        <taxon>Duplodnaviria</taxon>
        <taxon>Heunggongvirae</taxon>
        <taxon>Peploviricota</taxon>
        <taxon>Herviviricetes</taxon>
        <taxon>Herpesvirales</taxon>
    </lineage>
</organism>
<feature type="domain" description="OTU" evidence="3">
    <location>
        <begin position="1259"/>
        <end position="1384"/>
    </location>
</feature>
<dbReference type="PROSITE" id="PS50802">
    <property type="entry name" value="OTU"/>
    <property type="match status" value="1"/>
</dbReference>
<reference evidence="4" key="1">
    <citation type="submission" date="2023-06" db="EMBL/GenBank/DDBJ databases">
        <authorList>
            <person name="Mercer L.K."/>
            <person name="Harding E.F."/>
            <person name="Sridhar T."/>
            <person name="White P.A."/>
        </authorList>
    </citation>
    <scope>NUCLEOTIDE SEQUENCE</scope>
</reference>
<dbReference type="Gene3D" id="3.90.70.80">
    <property type="match status" value="1"/>
</dbReference>
<feature type="compositionally biased region" description="Polar residues" evidence="2">
    <location>
        <begin position="1056"/>
        <end position="1072"/>
    </location>
</feature>
<dbReference type="InterPro" id="IPR038765">
    <property type="entry name" value="Papain-like_cys_pep_sf"/>
</dbReference>
<dbReference type="EMBL" id="BK064844">
    <property type="protein sequence ID" value="DBA59403.1"/>
    <property type="molecule type" value="Genomic_DNA"/>
</dbReference>
<evidence type="ECO:0000259" key="3">
    <source>
        <dbReference type="PROSITE" id="PS50802"/>
    </source>
</evidence>
<sequence length="1419" mass="156743">MELNEVIIRLTSTKALDDIQLHDDLPRFKYPPTKPRCDPPDPILRMRIPSRVRVSLAGGLAAIAEPPEIDETAADVHGVLCRYGDPLVAPSADGRYVHLVGQRGWIDFQYTRGMRTPQMCINFFTVLCSLAEVENPLVADAINTLNFNTELYKDMQWGGYASDPSEKWNKVAPQVVLGGALYRVLDAKRDMYPLCGLGVVGPFNQLLDECDSGDDRELDDEDLEELVDAREGWGTIAVVEGVIEYVLSLDRMESLSRGSRLWICSFFSAAFNRPLYTGLFHDMILVGTYLLEGATPAITPARRVAGGIALYHKTVTNYTGPDTACPRKAVANAMVEFERISDATELTRDPVDDPPAPRPGTGNPRFTPFLPAVSVHTAGMMAIRDSRFIGTEHSHEVLARPPSPDRRDREEVEPRDVNLRTKAAVIPVVTRRLFHTSFAQGFFVPLFLRSHKSIHGLWKKLRLVQGSHPAFIVHVAKRARLAQLVRRGERRAPLSEGGEALLRDCLAFYESRVGFDDALLRTVLVMTEGGHLPLYAKGDATSVQVFGFALNVATAIVTMAADQPRRADPGALRRAIRVGFGDLSEEAPLILYIWIVLVVYPLYIAAAVRVPALDAAFVGTYTAHGWNEDRWGVMVEDDIVPRRAIAVNLPLLHEGLRDAAARLGIGSHAQLILDHFLLPILGLQLPYMFTRKFSLLKWTDPLKLAFAGTHTVMETTGVSLGDPPFAGPIAPGRIVSLDRVRQMCMSPETYPRYVAAQLPAMATEFEFEADNQDFHWEGDLKNDVSPWSALEGSLDTLELENDEVTKELERMMMGTSHGDTAARIKRGIQMENARVINGIARRFIDERAAEVSELREVLANIPGDVETALRTAEENLQVLRVAERASATAVKNSRHNLDMMRDKEARLMHENRAQTLGIREAYQATLEALTAERERMEVRRRDVETAIMNGGAIAELTAELNGLNLTPIIQRTAEVQTELRARLDRWATDHAEECAQVSRDLAAMQRELEELEARLLADTEAVEAAEGARAMLQEKWEKRRESERKLQLLQRAEGTATETSTVTAPINPSKNLLDTASNAEQDLYARLSEVEDNINSLYDAYTAGTGPFGAADPRPDALEIPGTPSDAEVPSPVNRPGVFIFGTGTPPEDPRDDPPSVTDARGAVGPSAAELTPLPPSPGEPPTVDYVERMEVVTSAEDIVRLFTDMDEGRPWTTPPVFSATELENRLSALATASGEGSAYEGSPLITAEIIGELSKLGLKLVPTPGDGNCLFIALAGLVNGTSENWRAFKETLLDFTERTLGTRGDSMGEIVSSDVASMRPDGAYGSAVAVEGVQEMCRINVHILLWDNDNKRLVRQSMTTSDKYDRAGVLLYTNAHYSRIMAVTDMYSDHDLTTYAEWKMTQLQQEQQDHTVALLHQS</sequence>
<protein>
    <submittedName>
        <fullName evidence="4">Non-structural protease</fullName>
    </submittedName>
</protein>
<keyword evidence="4" id="KW-0645">Protease</keyword>
<evidence type="ECO:0000313" key="4">
    <source>
        <dbReference type="EMBL" id="DBA59403.1"/>
    </source>
</evidence>
<evidence type="ECO:0000256" key="2">
    <source>
        <dbReference type="SAM" id="MobiDB-lite"/>
    </source>
</evidence>
<dbReference type="SUPFAM" id="SSF54001">
    <property type="entry name" value="Cysteine proteinases"/>
    <property type="match status" value="1"/>
</dbReference>
<feature type="region of interest" description="Disordered" evidence="2">
    <location>
        <begin position="1107"/>
        <end position="1182"/>
    </location>
</feature>
<keyword evidence="1" id="KW-0175">Coiled coil</keyword>
<feature type="region of interest" description="Disordered" evidence="2">
    <location>
        <begin position="393"/>
        <end position="415"/>
    </location>
</feature>
<dbReference type="InterPro" id="IPR003323">
    <property type="entry name" value="OTU_dom"/>
</dbReference>
<feature type="coiled-coil region" evidence="1">
    <location>
        <begin position="987"/>
        <end position="1028"/>
    </location>
</feature>
<keyword evidence="4" id="KW-0378">Hydrolase</keyword>
<accession>A0AB33V6W4</accession>
<evidence type="ECO:0000256" key="1">
    <source>
        <dbReference type="SAM" id="Coils"/>
    </source>
</evidence>
<feature type="region of interest" description="Disordered" evidence="2">
    <location>
        <begin position="344"/>
        <end position="368"/>
    </location>
</feature>